<evidence type="ECO:0000256" key="1">
    <source>
        <dbReference type="ARBA" id="ARBA00009913"/>
    </source>
</evidence>
<dbReference type="GO" id="GO:0015074">
    <property type="term" value="P:DNA integration"/>
    <property type="evidence" value="ECO:0007669"/>
    <property type="project" value="UniProtKB-KW"/>
</dbReference>
<dbReference type="AlphaFoldDB" id="A0A9P3AI80"/>
<dbReference type="InterPro" id="IPR006119">
    <property type="entry name" value="Resolv_N"/>
</dbReference>
<dbReference type="PROSITE" id="PS00398">
    <property type="entry name" value="RECOMBINASES_2"/>
    <property type="match status" value="1"/>
</dbReference>
<gene>
    <name evidence="8" type="primary">parA_2</name>
    <name evidence="8" type="ORF">PSE10A_56440</name>
</gene>
<dbReference type="Pfam" id="PF00239">
    <property type="entry name" value="Resolvase"/>
    <property type="match status" value="1"/>
</dbReference>
<name>A0A9P3AI80_PSEA0</name>
<dbReference type="InterPro" id="IPR006120">
    <property type="entry name" value="Resolvase_HTH_dom"/>
</dbReference>
<proteinExistence type="inferred from homology"/>
<feature type="active site" description="O-(5'-phospho-DNA)-serine intermediate" evidence="5 6">
    <location>
        <position position="27"/>
    </location>
</feature>
<dbReference type="RefSeq" id="WP_223283042.1">
    <property type="nucleotide sequence ID" value="NZ_BMZW01000067.1"/>
</dbReference>
<reference evidence="8" key="1">
    <citation type="submission" date="2020-09" db="EMBL/GenBank/DDBJ databases">
        <title>Pseudomonas syringae pv. eriobotryae genome sequence causing loquat canker disease.</title>
        <authorList>
            <person name="Fukuda S."/>
            <person name="Tashiro H."/>
            <person name="Nagano Y."/>
        </authorList>
    </citation>
    <scope>NUCLEOTIDE SEQUENCE</scope>
    <source>
        <strain evidence="8">AM001</strain>
    </source>
</reference>
<dbReference type="EMBL" id="BMZW01000067">
    <property type="protein sequence ID" value="GFZ63133.1"/>
    <property type="molecule type" value="Genomic_DNA"/>
</dbReference>
<dbReference type="Gene3D" id="3.40.50.1390">
    <property type="entry name" value="Resolvase, N-terminal catalytic domain"/>
    <property type="match status" value="1"/>
</dbReference>
<evidence type="ECO:0000259" key="7">
    <source>
        <dbReference type="PROSITE" id="PS51736"/>
    </source>
</evidence>
<dbReference type="PANTHER" id="PTHR30461:SF25">
    <property type="entry name" value="RESOLVASE-RELATED"/>
    <property type="match status" value="1"/>
</dbReference>
<evidence type="ECO:0000256" key="6">
    <source>
        <dbReference type="PROSITE-ProRule" id="PRU10137"/>
    </source>
</evidence>
<dbReference type="InterPro" id="IPR050639">
    <property type="entry name" value="SSR_resolvase"/>
</dbReference>
<dbReference type="InterPro" id="IPR006118">
    <property type="entry name" value="Recombinase_CS"/>
</dbReference>
<dbReference type="SUPFAM" id="SSF53041">
    <property type="entry name" value="Resolvase-like"/>
    <property type="match status" value="1"/>
</dbReference>
<dbReference type="GO" id="GO:0003677">
    <property type="term" value="F:DNA binding"/>
    <property type="evidence" value="ECO:0007669"/>
    <property type="project" value="UniProtKB-KW"/>
</dbReference>
<protein>
    <submittedName>
        <fullName evidence="8">Resolvase</fullName>
    </submittedName>
</protein>
<evidence type="ECO:0000313" key="9">
    <source>
        <dbReference type="Proteomes" id="UP000630864"/>
    </source>
</evidence>
<evidence type="ECO:0000313" key="8">
    <source>
        <dbReference type="EMBL" id="GFZ63133.1"/>
    </source>
</evidence>
<keyword evidence="2" id="KW-0229">DNA integration</keyword>
<evidence type="ECO:0000256" key="2">
    <source>
        <dbReference type="ARBA" id="ARBA00022908"/>
    </source>
</evidence>
<dbReference type="Proteomes" id="UP000630864">
    <property type="component" value="Unassembled WGS sequence"/>
</dbReference>
<dbReference type="PANTHER" id="PTHR30461">
    <property type="entry name" value="DNA-INVERTASE FROM LAMBDOID PROPHAGE"/>
    <property type="match status" value="1"/>
</dbReference>
<dbReference type="Pfam" id="PF02796">
    <property type="entry name" value="HTH_7"/>
    <property type="match status" value="1"/>
</dbReference>
<evidence type="ECO:0000256" key="3">
    <source>
        <dbReference type="ARBA" id="ARBA00023125"/>
    </source>
</evidence>
<sequence length="241" mass="26433">MRVYGQAQALTDFPVPLIPGPLYLRVSTEDQDLQRQEAIIGHARASGYYVAAVYREKASGARSDRPELLRMIEDLQPGEVVIAEKIDRISRLPLVEAERLVDAIKAKGARLAVPGIVDLSELAEASSGVAKVVLQGVQDMLLRVALQIARDDFEDRRERQRQGIDLAKSAGRYRGRKPNAKVHEQIIALKGGGCSIAETARLAGVSVSQVKRVWAQNQAKVKIEYLGEGAPKTASEYMGDY</sequence>
<comment type="caution">
    <text evidence="8">The sequence shown here is derived from an EMBL/GenBank/DDBJ whole genome shotgun (WGS) entry which is preliminary data.</text>
</comment>
<dbReference type="PROSITE" id="PS00397">
    <property type="entry name" value="RECOMBINASES_1"/>
    <property type="match status" value="1"/>
</dbReference>
<keyword evidence="3" id="KW-0238">DNA-binding</keyword>
<comment type="similarity">
    <text evidence="1">Belongs to the site-specific recombinase resolvase family.</text>
</comment>
<organism evidence="8 9">
    <name type="scientific">Pseudomonas amygdali pv. eriobotryae</name>
    <dbReference type="NCBI Taxonomy" id="129137"/>
    <lineage>
        <taxon>Bacteria</taxon>
        <taxon>Pseudomonadati</taxon>
        <taxon>Pseudomonadota</taxon>
        <taxon>Gammaproteobacteria</taxon>
        <taxon>Pseudomonadales</taxon>
        <taxon>Pseudomonadaceae</taxon>
        <taxon>Pseudomonas</taxon>
        <taxon>Pseudomonas amygdali</taxon>
    </lineage>
</organism>
<evidence type="ECO:0000256" key="4">
    <source>
        <dbReference type="ARBA" id="ARBA00023172"/>
    </source>
</evidence>
<dbReference type="GO" id="GO:0000150">
    <property type="term" value="F:DNA strand exchange activity"/>
    <property type="evidence" value="ECO:0007669"/>
    <property type="project" value="InterPro"/>
</dbReference>
<dbReference type="SMART" id="SM00857">
    <property type="entry name" value="Resolvase"/>
    <property type="match status" value="1"/>
</dbReference>
<feature type="domain" description="Resolvase/invertase-type recombinase catalytic" evidence="7">
    <location>
        <begin position="19"/>
        <end position="163"/>
    </location>
</feature>
<accession>A0A9P3AI80</accession>
<dbReference type="PROSITE" id="PS51736">
    <property type="entry name" value="RECOMBINASES_3"/>
    <property type="match status" value="1"/>
</dbReference>
<keyword evidence="4" id="KW-0233">DNA recombination</keyword>
<dbReference type="InterPro" id="IPR036162">
    <property type="entry name" value="Resolvase-like_N_sf"/>
</dbReference>
<evidence type="ECO:0000256" key="5">
    <source>
        <dbReference type="PIRSR" id="PIRSR606118-50"/>
    </source>
</evidence>